<dbReference type="Proteomes" id="UP001153076">
    <property type="component" value="Unassembled WGS sequence"/>
</dbReference>
<evidence type="ECO:0000313" key="3">
    <source>
        <dbReference type="Proteomes" id="UP001153076"/>
    </source>
</evidence>
<keyword evidence="3" id="KW-1185">Reference proteome</keyword>
<dbReference type="AlphaFoldDB" id="A0A9Q1KMP3"/>
<sequence length="198" mass="21219">MGRQKVSAVVSVGPPEKGPPSPTGLLRTFSSLAFALGVYSPALRGTSLNRLRLTTPGTLHWLVADADTDRIVSLGSVLADQRLWELGTKLTSIPNEAPKALENNQQLASPCKQALLNYSNSNKSEAPNGNLEVAGNDVHEGLSDNSKIITQPLDGAHNRPIFVKKFPSQAPSCGSSMEDDEEINSSLRPFDNALEMDI</sequence>
<evidence type="ECO:0000313" key="2">
    <source>
        <dbReference type="EMBL" id="KAJ8446435.1"/>
    </source>
</evidence>
<feature type="region of interest" description="Disordered" evidence="1">
    <location>
        <begin position="1"/>
        <end position="22"/>
    </location>
</feature>
<dbReference type="OrthoDB" id="266020at2759"/>
<protein>
    <submittedName>
        <fullName evidence="2">Uncharacterized protein</fullName>
    </submittedName>
</protein>
<proteinExistence type="predicted"/>
<name>A0A9Q1KMP3_9CARY</name>
<gene>
    <name evidence="2" type="ORF">Cgig2_019328</name>
</gene>
<organism evidence="2 3">
    <name type="scientific">Carnegiea gigantea</name>
    <dbReference type="NCBI Taxonomy" id="171969"/>
    <lineage>
        <taxon>Eukaryota</taxon>
        <taxon>Viridiplantae</taxon>
        <taxon>Streptophyta</taxon>
        <taxon>Embryophyta</taxon>
        <taxon>Tracheophyta</taxon>
        <taxon>Spermatophyta</taxon>
        <taxon>Magnoliopsida</taxon>
        <taxon>eudicotyledons</taxon>
        <taxon>Gunneridae</taxon>
        <taxon>Pentapetalae</taxon>
        <taxon>Caryophyllales</taxon>
        <taxon>Cactineae</taxon>
        <taxon>Cactaceae</taxon>
        <taxon>Cactoideae</taxon>
        <taxon>Echinocereeae</taxon>
        <taxon>Carnegiea</taxon>
    </lineage>
</organism>
<accession>A0A9Q1KMP3</accession>
<comment type="caution">
    <text evidence="2">The sequence shown here is derived from an EMBL/GenBank/DDBJ whole genome shotgun (WGS) entry which is preliminary data.</text>
</comment>
<reference evidence="2" key="1">
    <citation type="submission" date="2022-04" db="EMBL/GenBank/DDBJ databases">
        <title>Carnegiea gigantea Genome sequencing and assembly v2.</title>
        <authorList>
            <person name="Copetti D."/>
            <person name="Sanderson M.J."/>
            <person name="Burquez A."/>
            <person name="Wojciechowski M.F."/>
        </authorList>
    </citation>
    <scope>NUCLEOTIDE SEQUENCE</scope>
    <source>
        <strain evidence="2">SGP5-SGP5p</strain>
        <tissue evidence="2">Aerial part</tissue>
    </source>
</reference>
<evidence type="ECO:0000256" key="1">
    <source>
        <dbReference type="SAM" id="MobiDB-lite"/>
    </source>
</evidence>
<feature type="region of interest" description="Disordered" evidence="1">
    <location>
        <begin position="169"/>
        <end position="198"/>
    </location>
</feature>
<dbReference type="EMBL" id="JAKOGI010000056">
    <property type="protein sequence ID" value="KAJ8446435.1"/>
    <property type="molecule type" value="Genomic_DNA"/>
</dbReference>